<evidence type="ECO:0000259" key="2">
    <source>
        <dbReference type="Pfam" id="PF09348"/>
    </source>
</evidence>
<comment type="caution">
    <text evidence="3">The sequence shown here is derived from an EMBL/GenBank/DDBJ whole genome shotgun (WGS) entry which is preliminary data.</text>
</comment>
<dbReference type="EMBL" id="SDOX01000155">
    <property type="protein sequence ID" value="TFJ80823.1"/>
    <property type="molecule type" value="Genomic_DNA"/>
</dbReference>
<feature type="region of interest" description="Disordered" evidence="1">
    <location>
        <begin position="297"/>
        <end position="316"/>
    </location>
</feature>
<dbReference type="Proteomes" id="UP000355283">
    <property type="component" value="Unassembled WGS sequence"/>
</dbReference>
<dbReference type="OrthoDB" id="202930at2759"/>
<feature type="compositionally biased region" description="Gly residues" evidence="1">
    <location>
        <begin position="226"/>
        <end position="237"/>
    </location>
</feature>
<accession>A0A4D9CTF5</accession>
<organism evidence="3 4">
    <name type="scientific">Nannochloropsis salina CCMP1776</name>
    <dbReference type="NCBI Taxonomy" id="1027361"/>
    <lineage>
        <taxon>Eukaryota</taxon>
        <taxon>Sar</taxon>
        <taxon>Stramenopiles</taxon>
        <taxon>Ochrophyta</taxon>
        <taxon>Eustigmatophyceae</taxon>
        <taxon>Eustigmatales</taxon>
        <taxon>Monodopsidaceae</taxon>
        <taxon>Microchloropsis</taxon>
        <taxon>Microchloropsis salina</taxon>
    </lineage>
</organism>
<feature type="compositionally biased region" description="Pro residues" evidence="1">
    <location>
        <begin position="141"/>
        <end position="150"/>
    </location>
</feature>
<evidence type="ECO:0000256" key="1">
    <source>
        <dbReference type="SAM" id="MobiDB-lite"/>
    </source>
</evidence>
<feature type="domain" description="DUF1990" evidence="2">
    <location>
        <begin position="271"/>
        <end position="398"/>
    </location>
</feature>
<dbReference type="Pfam" id="PF09348">
    <property type="entry name" value="DUF1990"/>
    <property type="match status" value="1"/>
</dbReference>
<reference evidence="3 4" key="1">
    <citation type="submission" date="2019-01" db="EMBL/GenBank/DDBJ databases">
        <title>Nuclear Genome Assembly of the Microalgal Biofuel strain Nannochloropsis salina CCMP1776.</title>
        <authorList>
            <person name="Hovde B."/>
        </authorList>
    </citation>
    <scope>NUCLEOTIDE SEQUENCE [LARGE SCALE GENOMIC DNA]</scope>
    <source>
        <strain evidence="3 4">CCMP1776</strain>
    </source>
</reference>
<keyword evidence="4" id="KW-1185">Reference proteome</keyword>
<dbReference type="InterPro" id="IPR018960">
    <property type="entry name" value="DUF1990"/>
</dbReference>
<dbReference type="AlphaFoldDB" id="A0A4D9CTF5"/>
<name>A0A4D9CTF5_9STRA</name>
<evidence type="ECO:0000313" key="4">
    <source>
        <dbReference type="Proteomes" id="UP000355283"/>
    </source>
</evidence>
<feature type="region of interest" description="Disordered" evidence="1">
    <location>
        <begin position="130"/>
        <end position="151"/>
    </location>
</feature>
<feature type="compositionally biased region" description="Basic and acidic residues" evidence="1">
    <location>
        <begin position="252"/>
        <end position="262"/>
    </location>
</feature>
<gene>
    <name evidence="3" type="ORF">NSK_007823</name>
</gene>
<evidence type="ECO:0000313" key="3">
    <source>
        <dbReference type="EMBL" id="TFJ80823.1"/>
    </source>
</evidence>
<feature type="region of interest" description="Disordered" evidence="1">
    <location>
        <begin position="218"/>
        <end position="262"/>
    </location>
</feature>
<proteinExistence type="predicted"/>
<protein>
    <recommendedName>
        <fullName evidence="2">DUF1990 domain-containing protein</fullName>
    </recommendedName>
</protein>
<sequence length="407" mass="44656">MTGVAKNEEGNFGLHQWRQQWQGQRIERLSIPAFLSMFNWEDDVESPEEGAGMEAETERLHGWIRRLSRLRHPNLLGVLDGRVVDMSGEEVGREGTGGRKIVELVLEEEEFTDVKGRPLLASPLERNGKESPWLAKSDAPPSAPLSPPPSLFARLGHPSSSYDDVLKASFIAVAHALAYLHGNGLVHRRCSLACLEPGPSSSPWQLRLRLIPPPVADEIGRETGRAEGGWTGDGRSAGGKCTQGAPTTGIVRGREGGRAGGREGGRVGVVTLARVYGGGAWVMNPCCVAYESFDRQDRDGEGEEGRKGGREGGREGGRARVWSAVAYTTVGRHLIAGEERMRVIWYPRGRGRKGGREGGGEDEVWFEIVSVARGNGWVGRLLFPSTQRMQRHFFQEQLRGMQYMVNA</sequence>